<dbReference type="Gene3D" id="3.90.740.10">
    <property type="entry name" value="Valyl/Leucyl/Isoleucyl-tRNA synthetase, editing domain"/>
    <property type="match status" value="1"/>
</dbReference>
<sequence length="1089" mass="123457">MADIATEPKTSKRDALRNLETIYQKKWQDAKIYEKEAPKCSSENEDDWKKMHDTHPKYMATFPFPYMNGSLHLGHSFSFSKAEFAVRWEQLKGKNALFPFGLHATGMPIRASADKISREIELFGIDFAKFFEQQTELGQALNQIVISKDQPKPAAAPLYQFQIMQSIGFDLSEIHKFADPSHWLETFPPLAIRDVSNLGCCVDWRRSFVTTDYNPYFDSFARWQFQRLRDLGKIKFGKRLTIWSTKDGQPCMDHDRQSGEGVGPQEYTAIKMKVLNWGEASKNATSSPNWAVSADADVYLVAATLRPETMYGQTNCYVGVNIKYGAYEATNGQIYITTERAAKNMAFQGNSKIPDQISYLGSILGSELIGTKVRAPNSSYDSVYVLPMDNVLPTKGTGVVTSVPSDSPADFVALRDLQRKPDFFKIQSSWVEGFVPIDIIKSEQYGLQTAAFLVESLKIQSQKDVNQIEQAKDLGYKDAFFNSTMNIGKYKGMAVQDAKPLIRDDMIAAGDAFAYAEPEGSVVSRSGDDCIVALCDQWYFDYGEKEWRDLVFKYLEKMDTGSIETRHQFKKTLDWLKQWACARSFGLGSKVPWDDSILIESLSDSTIYMAYYTVSHLLHPQTLNGSDIGPLGITIEDMDYAAWDYIFQGKPLPDNHSKFNELKELRKSFLYWYPMNLRTSGKDLIPNHLTFCLYNHAALFDEDEQPLAIHGNGHLMLNGTKMSKSTGNFMTLADAIEKYGADATRISLADAGDGLEDANFEMTTANASILRLYTTLEWIMSIYQVTDGLQFSKTEAMNLRDSDSPLNLFDKVFLAMVDRLTISTFKAYDSAMFRAGLKSGFYEMLSARDWYRDTTTVSGINMHRQVLHKFVERFAALMLPITPHWSEHIWTHILKNETSIVKYTINANEFNNKETLDVIEKYTAIGEYIKKLTKSIRDAELLVIKQSKSKKLKSISNFDPSLPKSLTIITCSVYPKWQESIVNILKENYNVETEQFDDVNIRASLGKSGMLKDKKTMPFANEIKKTVNKNKSAAFERSMTFEEVDVIEKLKTYISSSFNYQNVEIVSTTEESEAKNATPGTPSFVIANI</sequence>
<evidence type="ECO:0000259" key="13">
    <source>
        <dbReference type="Pfam" id="PF08264"/>
    </source>
</evidence>
<dbReference type="InterPro" id="IPR001412">
    <property type="entry name" value="aa-tRNA-synth_I_CS"/>
</dbReference>
<evidence type="ECO:0000256" key="8">
    <source>
        <dbReference type="ARBA" id="ARBA00023146"/>
    </source>
</evidence>
<evidence type="ECO:0000256" key="5">
    <source>
        <dbReference type="ARBA" id="ARBA00022741"/>
    </source>
</evidence>
<dbReference type="SUPFAM" id="SSF47323">
    <property type="entry name" value="Anticodon-binding domain of a subclass of class I aminoacyl-tRNA synthetases"/>
    <property type="match status" value="1"/>
</dbReference>
<dbReference type="PROSITE" id="PS00178">
    <property type="entry name" value="AA_TRNA_LIGASE_I"/>
    <property type="match status" value="1"/>
</dbReference>
<evidence type="ECO:0000256" key="9">
    <source>
        <dbReference type="ARBA" id="ARBA00030520"/>
    </source>
</evidence>
<keyword evidence="8 11" id="KW-0030">Aminoacyl-tRNA synthetase</keyword>
<dbReference type="GO" id="GO:0004823">
    <property type="term" value="F:leucine-tRNA ligase activity"/>
    <property type="evidence" value="ECO:0007669"/>
    <property type="project" value="UniProtKB-EC"/>
</dbReference>
<gene>
    <name evidence="16" type="ORF">BB561_004068</name>
</gene>
<dbReference type="GO" id="GO:0005737">
    <property type="term" value="C:cytoplasm"/>
    <property type="evidence" value="ECO:0007669"/>
    <property type="project" value="UniProtKB-SubCell"/>
</dbReference>
<evidence type="ECO:0000256" key="7">
    <source>
        <dbReference type="ARBA" id="ARBA00022917"/>
    </source>
</evidence>
<protein>
    <recommendedName>
        <fullName evidence="3">leucine--tRNA ligase</fullName>
        <ecNumber evidence="3">6.1.1.4</ecNumber>
    </recommendedName>
    <alternativeName>
        <fullName evidence="9">Leucyl-tRNA synthetase</fullName>
    </alternativeName>
</protein>
<accession>A0A2T9YI94</accession>
<dbReference type="Gene3D" id="1.10.730.10">
    <property type="entry name" value="Isoleucyl-tRNA Synthetase, Domain 1"/>
    <property type="match status" value="1"/>
</dbReference>
<proteinExistence type="inferred from homology"/>
<dbReference type="NCBIfam" id="TIGR00395">
    <property type="entry name" value="leuS_arch"/>
    <property type="match status" value="1"/>
</dbReference>
<feature type="domain" description="Aminoacyl-tRNA synthetase class Ia" evidence="12">
    <location>
        <begin position="50"/>
        <end position="115"/>
    </location>
</feature>
<comment type="similarity">
    <text evidence="2 11">Belongs to the class-I aminoacyl-tRNA synthetase family.</text>
</comment>
<evidence type="ECO:0000256" key="4">
    <source>
        <dbReference type="ARBA" id="ARBA00022598"/>
    </source>
</evidence>
<evidence type="ECO:0000259" key="12">
    <source>
        <dbReference type="Pfam" id="PF00133"/>
    </source>
</evidence>
<comment type="subcellular location">
    <subcellularLocation>
        <location evidence="1">Cytoplasm</location>
    </subcellularLocation>
</comment>
<keyword evidence="6 11" id="KW-0067">ATP-binding</keyword>
<name>A0A2T9YI94_9FUNG</name>
<dbReference type="GO" id="GO:0006429">
    <property type="term" value="P:leucyl-tRNA aminoacylation"/>
    <property type="evidence" value="ECO:0007669"/>
    <property type="project" value="InterPro"/>
</dbReference>
<dbReference type="Proteomes" id="UP000245383">
    <property type="component" value="Unassembled WGS sequence"/>
</dbReference>
<feature type="domain" description="Methionyl/Leucyl tRNA synthetase" evidence="14">
    <location>
        <begin position="680"/>
        <end position="765"/>
    </location>
</feature>
<dbReference type="PANTHER" id="PTHR45794">
    <property type="entry name" value="LEUCYL-TRNA SYNTHETASE"/>
    <property type="match status" value="1"/>
</dbReference>
<dbReference type="FunFam" id="3.90.740.10:FF:000001">
    <property type="entry name" value="Leucine--tRNA ligase, cytoplasmic"/>
    <property type="match status" value="1"/>
</dbReference>
<comment type="catalytic activity">
    <reaction evidence="10">
        <text>tRNA(Leu) + L-leucine + ATP = L-leucyl-tRNA(Leu) + AMP + diphosphate</text>
        <dbReference type="Rhea" id="RHEA:11688"/>
        <dbReference type="Rhea" id="RHEA-COMP:9613"/>
        <dbReference type="Rhea" id="RHEA-COMP:9622"/>
        <dbReference type="ChEBI" id="CHEBI:30616"/>
        <dbReference type="ChEBI" id="CHEBI:33019"/>
        <dbReference type="ChEBI" id="CHEBI:57427"/>
        <dbReference type="ChEBI" id="CHEBI:78442"/>
        <dbReference type="ChEBI" id="CHEBI:78494"/>
        <dbReference type="ChEBI" id="CHEBI:456215"/>
        <dbReference type="EC" id="6.1.1.4"/>
    </reaction>
</comment>
<evidence type="ECO:0000256" key="3">
    <source>
        <dbReference type="ARBA" id="ARBA00013164"/>
    </source>
</evidence>
<reference evidence="16 17" key="1">
    <citation type="journal article" date="2018" name="MBio">
        <title>Comparative Genomics Reveals the Core Gene Toolbox for the Fungus-Insect Symbiosis.</title>
        <authorList>
            <person name="Wang Y."/>
            <person name="Stata M."/>
            <person name="Wang W."/>
            <person name="Stajich J.E."/>
            <person name="White M.M."/>
            <person name="Moncalvo J.M."/>
        </authorList>
    </citation>
    <scope>NUCLEOTIDE SEQUENCE [LARGE SCALE GENOMIC DNA]</scope>
    <source>
        <strain evidence="16 17">SWE-8-4</strain>
    </source>
</reference>
<evidence type="ECO:0000256" key="6">
    <source>
        <dbReference type="ARBA" id="ARBA00022840"/>
    </source>
</evidence>
<dbReference type="Pfam" id="PF09334">
    <property type="entry name" value="tRNA-synt_1g"/>
    <property type="match status" value="1"/>
</dbReference>
<dbReference type="InterPro" id="IPR009080">
    <property type="entry name" value="tRNAsynth_Ia_anticodon-bd"/>
</dbReference>
<dbReference type="InterPro" id="IPR009008">
    <property type="entry name" value="Val/Leu/Ile-tRNA-synth_edit"/>
</dbReference>
<dbReference type="Pfam" id="PF00133">
    <property type="entry name" value="tRNA-synt_1"/>
    <property type="match status" value="1"/>
</dbReference>
<dbReference type="EC" id="6.1.1.4" evidence="3"/>
<dbReference type="GO" id="GO:0002161">
    <property type="term" value="F:aminoacyl-tRNA deacylase activity"/>
    <property type="evidence" value="ECO:0007669"/>
    <property type="project" value="InterPro"/>
</dbReference>
<dbReference type="SUPFAM" id="SSF50677">
    <property type="entry name" value="ValRS/IleRS/LeuRS editing domain"/>
    <property type="match status" value="1"/>
</dbReference>
<keyword evidence="7 11" id="KW-0648">Protein biosynthesis</keyword>
<dbReference type="InterPro" id="IPR014729">
    <property type="entry name" value="Rossmann-like_a/b/a_fold"/>
</dbReference>
<comment type="caution">
    <text evidence="16">The sequence shown here is derived from an EMBL/GenBank/DDBJ whole genome shotgun (WGS) entry which is preliminary data.</text>
</comment>
<dbReference type="InterPro" id="IPR013155">
    <property type="entry name" value="M/V/L/I-tRNA-synth_anticd-bd"/>
</dbReference>
<dbReference type="SUPFAM" id="SSF52374">
    <property type="entry name" value="Nucleotidylyl transferase"/>
    <property type="match status" value="1"/>
</dbReference>
<evidence type="ECO:0000313" key="16">
    <source>
        <dbReference type="EMBL" id="PVU92029.1"/>
    </source>
</evidence>
<keyword evidence="4 11" id="KW-0436">Ligase</keyword>
<evidence type="ECO:0000259" key="14">
    <source>
        <dbReference type="Pfam" id="PF09334"/>
    </source>
</evidence>
<dbReference type="InterPro" id="IPR015413">
    <property type="entry name" value="Methionyl/Leucyl_tRNA_Synth"/>
</dbReference>
<dbReference type="STRING" id="133385.A0A2T9YI94"/>
<dbReference type="OrthoDB" id="10249672at2759"/>
<dbReference type="Pfam" id="PF08264">
    <property type="entry name" value="Anticodon_1"/>
    <property type="match status" value="1"/>
</dbReference>
<evidence type="ECO:0000256" key="1">
    <source>
        <dbReference type="ARBA" id="ARBA00004496"/>
    </source>
</evidence>
<dbReference type="PANTHER" id="PTHR45794:SF1">
    <property type="entry name" value="LEUCINE--TRNA LIGASE, CYTOPLASMIC"/>
    <property type="match status" value="1"/>
</dbReference>
<feature type="domain" description="Leucine--tRNA ligase RagD-binding" evidence="15">
    <location>
        <begin position="973"/>
        <end position="1037"/>
    </location>
</feature>
<dbReference type="InterPro" id="IPR004493">
    <property type="entry name" value="Leu-tRNA-synth_Ia_arc/euk"/>
</dbReference>
<dbReference type="GO" id="GO:0005524">
    <property type="term" value="F:ATP binding"/>
    <property type="evidence" value="ECO:0007669"/>
    <property type="project" value="UniProtKB-KW"/>
</dbReference>
<evidence type="ECO:0000313" key="17">
    <source>
        <dbReference type="Proteomes" id="UP000245383"/>
    </source>
</evidence>
<dbReference type="Gene3D" id="3.40.50.620">
    <property type="entry name" value="HUPs"/>
    <property type="match status" value="1"/>
</dbReference>
<keyword evidence="5 11" id="KW-0547">Nucleotide-binding</keyword>
<evidence type="ECO:0000256" key="2">
    <source>
        <dbReference type="ARBA" id="ARBA00005594"/>
    </source>
</evidence>
<keyword evidence="17" id="KW-1185">Reference proteome</keyword>
<dbReference type="NCBIfam" id="NF008957">
    <property type="entry name" value="PRK12300.1"/>
    <property type="match status" value="1"/>
</dbReference>
<dbReference type="EMBL" id="MBFR01000177">
    <property type="protein sequence ID" value="PVU92029.1"/>
    <property type="molecule type" value="Genomic_DNA"/>
</dbReference>
<organism evidence="16 17">
    <name type="scientific">Smittium simulii</name>
    <dbReference type="NCBI Taxonomy" id="133385"/>
    <lineage>
        <taxon>Eukaryota</taxon>
        <taxon>Fungi</taxon>
        <taxon>Fungi incertae sedis</taxon>
        <taxon>Zoopagomycota</taxon>
        <taxon>Kickxellomycotina</taxon>
        <taxon>Harpellomycetes</taxon>
        <taxon>Harpellales</taxon>
        <taxon>Legeriomycetaceae</taxon>
        <taxon>Smittium</taxon>
    </lineage>
</organism>
<dbReference type="InterPro" id="IPR055416">
    <property type="entry name" value="RBD_LARS1"/>
</dbReference>
<feature type="domain" description="Methionyl/Valyl/Leucyl/Isoleucyl-tRNA synthetase anticodon-binding" evidence="13">
    <location>
        <begin position="810"/>
        <end position="939"/>
    </location>
</feature>
<evidence type="ECO:0000256" key="11">
    <source>
        <dbReference type="RuleBase" id="RU363035"/>
    </source>
</evidence>
<dbReference type="InterPro" id="IPR002300">
    <property type="entry name" value="aa-tRNA-synth_Ia"/>
</dbReference>
<evidence type="ECO:0000256" key="10">
    <source>
        <dbReference type="ARBA" id="ARBA00047469"/>
    </source>
</evidence>
<evidence type="ECO:0000259" key="15">
    <source>
        <dbReference type="Pfam" id="PF24810"/>
    </source>
</evidence>
<dbReference type="AlphaFoldDB" id="A0A2T9YI94"/>
<dbReference type="Pfam" id="PF24810">
    <property type="entry name" value="RBD_LARS1"/>
    <property type="match status" value="1"/>
</dbReference>